<comment type="caution">
    <text evidence="1">The sequence shown here is derived from an EMBL/GenBank/DDBJ whole genome shotgun (WGS) entry which is preliminary data.</text>
</comment>
<organism evidence="1 2">
    <name type="scientific">Halogeometricum borinquense</name>
    <dbReference type="NCBI Taxonomy" id="60847"/>
    <lineage>
        <taxon>Archaea</taxon>
        <taxon>Methanobacteriati</taxon>
        <taxon>Methanobacteriota</taxon>
        <taxon>Stenosarchaea group</taxon>
        <taxon>Halobacteria</taxon>
        <taxon>Halobacteriales</taxon>
        <taxon>Haloferacaceae</taxon>
        <taxon>Halogeometricum</taxon>
    </lineage>
</organism>
<sequence length="37" mass="4361">MHISRTWTAFDETYENAREVGILEILPIDDVQDDYGF</sequence>
<accession>A0A482SYG7</accession>
<dbReference type="EMBL" id="RZHH01000003">
    <property type="protein sequence ID" value="RYJ08718.1"/>
    <property type="molecule type" value="Genomic_DNA"/>
</dbReference>
<gene>
    <name evidence="1" type="ORF">ELS19_17015</name>
</gene>
<protein>
    <submittedName>
        <fullName evidence="1">Plasmid stabilization system</fullName>
    </submittedName>
</protein>
<name>A0A482SYG7_9EURY</name>
<evidence type="ECO:0000313" key="1">
    <source>
        <dbReference type="EMBL" id="RYJ08718.1"/>
    </source>
</evidence>
<proteinExistence type="predicted"/>
<dbReference type="Proteomes" id="UP000294028">
    <property type="component" value="Unassembled WGS sequence"/>
</dbReference>
<evidence type="ECO:0000313" key="2">
    <source>
        <dbReference type="Proteomes" id="UP000294028"/>
    </source>
</evidence>
<reference evidence="1 2" key="1">
    <citation type="submission" date="2018-12" db="EMBL/GenBank/DDBJ databases">
        <title>Genome analysis provides insights into bioremediation potentialities of Halogeometricum borinquense strain N11.</title>
        <authorList>
            <person name="Najjari A."/>
            <person name="Youssef N."/>
            <person name="Fhoula I."/>
            <person name="Ben Dhia O."/>
            <person name="Mahjoubi M."/>
            <person name="Ouzari H.I."/>
            <person name="Cherif A."/>
        </authorList>
    </citation>
    <scope>NUCLEOTIDE SEQUENCE [LARGE SCALE GENOMIC DNA]</scope>
    <source>
        <strain evidence="1 2">N11</strain>
    </source>
</reference>
<dbReference type="AlphaFoldDB" id="A0A482SYG7"/>